<evidence type="ECO:0000256" key="9">
    <source>
        <dbReference type="ARBA" id="ARBA00023053"/>
    </source>
</evidence>
<keyword evidence="5 14" id="KW-0812">Transmembrane</keyword>
<evidence type="ECO:0000256" key="11">
    <source>
        <dbReference type="ARBA" id="ARBA00023075"/>
    </source>
</evidence>
<dbReference type="PIRSF" id="PIRSF006102">
    <property type="entry name" value="NQR_DE"/>
    <property type="match status" value="1"/>
</dbReference>
<evidence type="ECO:0000256" key="13">
    <source>
        <dbReference type="ARBA" id="ARBA00023201"/>
    </source>
</evidence>
<accession>G4STF9</accession>
<keyword evidence="7 14" id="KW-1133">Transmembrane helix</keyword>
<dbReference type="GO" id="GO:0022904">
    <property type="term" value="P:respiratory electron transport chain"/>
    <property type="evidence" value="ECO:0007669"/>
    <property type="project" value="InterPro"/>
</dbReference>
<feature type="transmembrane region" description="Helical" evidence="14">
    <location>
        <begin position="38"/>
        <end position="59"/>
    </location>
</feature>
<evidence type="ECO:0000256" key="4">
    <source>
        <dbReference type="ARBA" id="ARBA00022519"/>
    </source>
</evidence>
<dbReference type="PATRIC" id="fig|271065.3.peg.2290"/>
<comment type="subcellular location">
    <subcellularLocation>
        <location evidence="14">Cell inner membrane</location>
        <topology evidence="14">Multi-pass membrane protein</topology>
    </subcellularLocation>
    <subcellularLocation>
        <location evidence="1">Endomembrane system</location>
        <topology evidence="1">Multi-pass membrane protein</topology>
    </subcellularLocation>
</comment>
<comment type="subunit">
    <text evidence="14">Composed of six subunits; NqrA, NqrB, NqrC, NqrD, NqrE and NqrF.</text>
</comment>
<feature type="transmembrane region" description="Helical" evidence="14">
    <location>
        <begin position="79"/>
        <end position="98"/>
    </location>
</feature>
<comment type="function">
    <text evidence="14">NQR complex catalyzes the reduction of ubiquinone-1 to ubiquinol by two successive reactions, coupled with the transport of Na(+) ions from the cytoplasm to the periplasm. NqrA to NqrE are probably involved in the second step, the conversion of ubisemiquinone to ubiquinol.</text>
</comment>
<keyword evidence="15" id="KW-0560">Oxidoreductase</keyword>
<keyword evidence="8 14" id="KW-0520">NAD</keyword>
<evidence type="ECO:0000313" key="15">
    <source>
        <dbReference type="EMBL" id="CCE23915.1"/>
    </source>
</evidence>
<dbReference type="EMBL" id="FO082060">
    <property type="protein sequence ID" value="CCE23915.1"/>
    <property type="molecule type" value="Genomic_DNA"/>
</dbReference>
<feature type="transmembrane region" description="Helical" evidence="14">
    <location>
        <begin position="176"/>
        <end position="200"/>
    </location>
</feature>
<dbReference type="GO" id="GO:0016655">
    <property type="term" value="F:oxidoreductase activity, acting on NAD(P)H, quinone or similar compound as acceptor"/>
    <property type="evidence" value="ECO:0007669"/>
    <property type="project" value="UniProtKB-UniRule"/>
</dbReference>
<dbReference type="HAMAP" id="MF_00429">
    <property type="entry name" value="NqrE"/>
    <property type="match status" value="1"/>
</dbReference>
<keyword evidence="9 14" id="KW-0915">Sodium</keyword>
<protein>
    <recommendedName>
        <fullName evidence="14">Na(+)-translocating NADH-quinone reductase subunit E</fullName>
        <shortName evidence="14">Na(+)-NQR subunit E</shortName>
        <shortName evidence="14">Na(+)-translocating NQR subunit E</shortName>
        <ecNumber evidence="14">7.2.1.1</ecNumber>
    </recommendedName>
    <alternativeName>
        <fullName evidence="14">NQR complex subunit E</fullName>
    </alternativeName>
    <alternativeName>
        <fullName evidence="14">NQR-1 subunit E</fullName>
    </alternativeName>
</protein>
<dbReference type="RefSeq" id="WP_014148701.1">
    <property type="nucleotide sequence ID" value="NC_016112.1"/>
</dbReference>
<dbReference type="Proteomes" id="UP000008315">
    <property type="component" value="Chromosome"/>
</dbReference>
<dbReference type="HOGENOM" id="CLU_095255_0_0_6"/>
<dbReference type="AlphaFoldDB" id="G4STF9"/>
<evidence type="ECO:0000256" key="6">
    <source>
        <dbReference type="ARBA" id="ARBA00022967"/>
    </source>
</evidence>
<keyword evidence="16" id="KW-1185">Reference proteome</keyword>
<dbReference type="EC" id="7.2.1.1" evidence="14"/>
<evidence type="ECO:0000256" key="3">
    <source>
        <dbReference type="ARBA" id="ARBA00022475"/>
    </source>
</evidence>
<evidence type="ECO:0000313" key="16">
    <source>
        <dbReference type="Proteomes" id="UP000008315"/>
    </source>
</evidence>
<keyword evidence="2 14" id="KW-0813">Transport</keyword>
<keyword evidence="6 14" id="KW-1278">Translocase</keyword>
<dbReference type="STRING" id="1091494.MEALZ_2229"/>
<evidence type="ECO:0000256" key="14">
    <source>
        <dbReference type="HAMAP-Rule" id="MF_00429"/>
    </source>
</evidence>
<evidence type="ECO:0000256" key="10">
    <source>
        <dbReference type="ARBA" id="ARBA00023065"/>
    </source>
</evidence>
<evidence type="ECO:0000256" key="7">
    <source>
        <dbReference type="ARBA" id="ARBA00022989"/>
    </source>
</evidence>
<dbReference type="GO" id="GO:0009276">
    <property type="term" value="C:Gram-negative-bacterium-type cell wall"/>
    <property type="evidence" value="ECO:0007669"/>
    <property type="project" value="InterPro"/>
</dbReference>
<evidence type="ECO:0000256" key="8">
    <source>
        <dbReference type="ARBA" id="ARBA00023027"/>
    </source>
</evidence>
<evidence type="ECO:0000256" key="2">
    <source>
        <dbReference type="ARBA" id="ARBA00022448"/>
    </source>
</evidence>
<dbReference type="Pfam" id="PF02508">
    <property type="entry name" value="Rnf-Nqr"/>
    <property type="match status" value="1"/>
</dbReference>
<feature type="transmembrane region" description="Helical" evidence="14">
    <location>
        <begin position="110"/>
        <end position="134"/>
    </location>
</feature>
<dbReference type="InterPro" id="IPR003667">
    <property type="entry name" value="NqrDE/RnfAE"/>
</dbReference>
<dbReference type="KEGG" id="mah:MEALZ_2229"/>
<name>G4STF9_META2</name>
<dbReference type="PANTHER" id="PTHR30335">
    <property type="entry name" value="INTEGRAL MEMBRANE PROTEIN OF SOXR-REDUCING COMPLEX"/>
    <property type="match status" value="1"/>
</dbReference>
<keyword evidence="10 14" id="KW-0406">Ion transport</keyword>
<keyword evidence="11 14" id="KW-0830">Ubiquinone</keyword>
<evidence type="ECO:0000256" key="5">
    <source>
        <dbReference type="ARBA" id="ARBA00022692"/>
    </source>
</evidence>
<comment type="similarity">
    <text evidence="14">Belongs to the NqrDE/RnfAE family.</text>
</comment>
<keyword evidence="12 14" id="KW-0472">Membrane</keyword>
<evidence type="ECO:0000256" key="12">
    <source>
        <dbReference type="ARBA" id="ARBA00023136"/>
    </source>
</evidence>
<dbReference type="GO" id="GO:0012505">
    <property type="term" value="C:endomembrane system"/>
    <property type="evidence" value="ECO:0007669"/>
    <property type="project" value="UniProtKB-SubCell"/>
</dbReference>
<organism evidence="15 16">
    <name type="scientific">Methylotuvimicrobium alcaliphilum (strain DSM 19304 / NCIMB 14124 / VKM B-2133 / 20Z)</name>
    <name type="common">Methylomicrobium alcaliphilum</name>
    <dbReference type="NCBI Taxonomy" id="1091494"/>
    <lineage>
        <taxon>Bacteria</taxon>
        <taxon>Pseudomonadati</taxon>
        <taxon>Pseudomonadota</taxon>
        <taxon>Gammaproteobacteria</taxon>
        <taxon>Methylococcales</taxon>
        <taxon>Methylococcaceae</taxon>
        <taxon>Methylotuvimicrobium</taxon>
    </lineage>
</organism>
<comment type="catalytic activity">
    <reaction evidence="14">
        <text>a ubiquinone + n Na(+)(in) + NADH + H(+) = a ubiquinol + n Na(+)(out) + NAD(+)</text>
        <dbReference type="Rhea" id="RHEA:47748"/>
        <dbReference type="Rhea" id="RHEA-COMP:9565"/>
        <dbReference type="Rhea" id="RHEA-COMP:9566"/>
        <dbReference type="ChEBI" id="CHEBI:15378"/>
        <dbReference type="ChEBI" id="CHEBI:16389"/>
        <dbReference type="ChEBI" id="CHEBI:17976"/>
        <dbReference type="ChEBI" id="CHEBI:29101"/>
        <dbReference type="ChEBI" id="CHEBI:57540"/>
        <dbReference type="ChEBI" id="CHEBI:57945"/>
        <dbReference type="EC" id="7.2.1.1"/>
    </reaction>
</comment>
<evidence type="ECO:0000256" key="1">
    <source>
        <dbReference type="ARBA" id="ARBA00004127"/>
    </source>
</evidence>
<keyword evidence="4 14" id="KW-0997">Cell inner membrane</keyword>
<sequence>MEAYISLFVKAVFIENLALSFFLGMCTFLAVSKKISTAMGLGIAVMVVQTITVPANNIIYHSLLKEDALSWLGISGVDLSFLALLSCIGMIAALVQILEMILDKFFPALYNALGVFLPLITVNCAILGGSLFMIERDYSLGESVTYGIGSGFGWALAITVLAGVREKLKYSDIPGGLQGLGITFLTAGLMSLGFMAFSGIQL</sequence>
<keyword evidence="3 14" id="KW-1003">Cell membrane</keyword>
<keyword evidence="13 14" id="KW-0739">Sodium transport</keyword>
<dbReference type="InterPro" id="IPR050133">
    <property type="entry name" value="NqrDE/RnfAE_oxidrdctase"/>
</dbReference>
<dbReference type="InterPro" id="IPR010967">
    <property type="entry name" value="NqrE"/>
</dbReference>
<dbReference type="GO" id="GO:0006814">
    <property type="term" value="P:sodium ion transport"/>
    <property type="evidence" value="ECO:0007669"/>
    <property type="project" value="UniProtKB-UniRule"/>
</dbReference>
<dbReference type="PANTHER" id="PTHR30335:SF1">
    <property type="entry name" value="NA(+)-TRANSLOCATING NADH-QUINONE REDUCTASE SUBUNIT E"/>
    <property type="match status" value="1"/>
</dbReference>
<feature type="transmembrane region" description="Helical" evidence="14">
    <location>
        <begin position="146"/>
        <end position="164"/>
    </location>
</feature>
<feature type="transmembrane region" description="Helical" evidence="14">
    <location>
        <begin position="12"/>
        <end position="31"/>
    </location>
</feature>
<dbReference type="NCBIfam" id="TIGR01940">
    <property type="entry name" value="nqrE"/>
    <property type="match status" value="1"/>
</dbReference>
<reference evidence="15 16" key="1">
    <citation type="journal article" date="2012" name="J. Bacteriol.">
        <title>Genome sequence of the haloalkaliphilic methanotrophic bacterium Methylomicrobium alcaliphilum 20Z.</title>
        <authorList>
            <person name="Vuilleumier S."/>
            <person name="Khmelenina V.N."/>
            <person name="Bringel F."/>
            <person name="Reshetnikov A.S."/>
            <person name="Lajus A."/>
            <person name="Mangenot S."/>
            <person name="Rouy Z."/>
            <person name="Op den Camp H.J."/>
            <person name="Jetten M.S."/>
            <person name="Dispirito A.A."/>
            <person name="Dunfield P."/>
            <person name="Klotz M.G."/>
            <person name="Semrau J.D."/>
            <person name="Stein L.Y."/>
            <person name="Barbe V."/>
            <person name="Medigue C."/>
            <person name="Trotsenko Y.A."/>
            <person name="Kalyuzhnaya M.G."/>
        </authorList>
    </citation>
    <scope>NUCLEOTIDE SEQUENCE [LARGE SCALE GENOMIC DNA]</scope>
    <source>
        <strain evidence="16">DSM 19304 / NCIMB 14124 / VKM B-2133 / 20Z</strain>
    </source>
</reference>
<proteinExistence type="inferred from homology"/>
<gene>
    <name evidence="14 15" type="primary">nqrE</name>
    <name evidence="15" type="ordered locus">MEALZ_2229</name>
</gene>
<dbReference type="GO" id="GO:0005886">
    <property type="term" value="C:plasma membrane"/>
    <property type="evidence" value="ECO:0007669"/>
    <property type="project" value="UniProtKB-SubCell"/>
</dbReference>